<evidence type="ECO:0000259" key="1">
    <source>
        <dbReference type="SMART" id="SM00359"/>
    </source>
</evidence>
<reference evidence="2 3" key="1">
    <citation type="submission" date="2017-11" db="EMBL/GenBank/DDBJ databases">
        <title>Isolation and Characterization of Family Methanocellaceae Species from Potential Methane Hydrate Area Offshore Southwestern Taiwan.</title>
        <authorList>
            <person name="Zhang W.-L."/>
            <person name="Chen W.-C."/>
            <person name="Lai M.-C."/>
            <person name="Chen S.-C."/>
        </authorList>
    </citation>
    <scope>NUCLEOTIDE SEQUENCE [LARGE SCALE GENOMIC DNA]</scope>
    <source>
        <strain evidence="2 3">CWC-04</strain>
    </source>
</reference>
<dbReference type="AlphaFoldDB" id="A0AAP2RF18"/>
<dbReference type="Proteomes" id="UP001320159">
    <property type="component" value="Unassembled WGS sequence"/>
</dbReference>
<dbReference type="InterPro" id="IPR029402">
    <property type="entry name" value="TGT_C2"/>
</dbReference>
<sequence>MMLKRVRVIADYQFGKGAGEALFPDNVKFILSRTGRVRQIIDGDKRVATVRANDGFLILSTYGGQKLKEVLPFPQKRVIMNDDAAPFVAKGKTAFAKFVLDCDPEIRALEEVLLVDKDDNLLGTGQARLSAQEMKDFNKGTAVIVRYGVKGKEMGEEPSE</sequence>
<dbReference type="GO" id="GO:0003723">
    <property type="term" value="F:RNA binding"/>
    <property type="evidence" value="ECO:0007669"/>
    <property type="project" value="InterPro"/>
</dbReference>
<accession>A0AAP2RF18</accession>
<evidence type="ECO:0000313" key="2">
    <source>
        <dbReference type="EMBL" id="MCD1295927.1"/>
    </source>
</evidence>
<protein>
    <submittedName>
        <fullName evidence="2">Pseudouridine synthase</fullName>
    </submittedName>
</protein>
<dbReference type="InterPro" id="IPR004521">
    <property type="entry name" value="Uncharacterised_CHP00451"/>
</dbReference>
<dbReference type="PROSITE" id="PS50890">
    <property type="entry name" value="PUA"/>
    <property type="match status" value="1"/>
</dbReference>
<dbReference type="Gene3D" id="3.10.450.90">
    <property type="entry name" value="ArcTGT, C2 domain"/>
    <property type="match status" value="1"/>
</dbReference>
<evidence type="ECO:0000313" key="3">
    <source>
        <dbReference type="Proteomes" id="UP001320159"/>
    </source>
</evidence>
<dbReference type="InterPro" id="IPR002478">
    <property type="entry name" value="PUA"/>
</dbReference>
<dbReference type="Gene3D" id="2.30.130.10">
    <property type="entry name" value="PUA domain"/>
    <property type="match status" value="1"/>
</dbReference>
<dbReference type="EMBL" id="PGCK01000012">
    <property type="protein sequence ID" value="MCD1295927.1"/>
    <property type="molecule type" value="Genomic_DNA"/>
</dbReference>
<organism evidence="2 3">
    <name type="scientific">Methanooceanicella nereidis</name>
    <dbReference type="NCBI Taxonomy" id="2052831"/>
    <lineage>
        <taxon>Archaea</taxon>
        <taxon>Methanobacteriati</taxon>
        <taxon>Methanobacteriota</taxon>
        <taxon>Stenosarchaea group</taxon>
        <taxon>Methanomicrobia</taxon>
        <taxon>Methanocellales</taxon>
        <taxon>Methanocellaceae</taxon>
        <taxon>Methanooceanicella</taxon>
    </lineage>
</organism>
<dbReference type="NCBIfam" id="TIGR00451">
    <property type="entry name" value="unchar_dom_2"/>
    <property type="match status" value="1"/>
</dbReference>
<dbReference type="SMART" id="SM00359">
    <property type="entry name" value="PUA"/>
    <property type="match status" value="1"/>
</dbReference>
<dbReference type="InterPro" id="IPR036974">
    <property type="entry name" value="PUA_sf"/>
</dbReference>
<name>A0AAP2RF18_9EURY</name>
<dbReference type="SUPFAM" id="SSF88697">
    <property type="entry name" value="PUA domain-like"/>
    <property type="match status" value="1"/>
</dbReference>
<gene>
    <name evidence="2" type="ORF">CUJ83_13070</name>
</gene>
<dbReference type="CDD" id="cd21149">
    <property type="entry name" value="PUA_archaeosine_TGT"/>
    <property type="match status" value="1"/>
</dbReference>
<dbReference type="SUPFAM" id="SSF88802">
    <property type="entry name" value="Pre-PUA domain"/>
    <property type="match status" value="1"/>
</dbReference>
<proteinExistence type="predicted"/>
<feature type="domain" description="PUA" evidence="1">
    <location>
        <begin position="76"/>
        <end position="150"/>
    </location>
</feature>
<dbReference type="Pfam" id="PF14810">
    <property type="entry name" value="TGT_C2"/>
    <property type="match status" value="1"/>
</dbReference>
<keyword evidence="3" id="KW-1185">Reference proteome</keyword>
<comment type="caution">
    <text evidence="2">The sequence shown here is derived from an EMBL/GenBank/DDBJ whole genome shotgun (WGS) entry which is preliminary data.</text>
</comment>
<dbReference type="InterPro" id="IPR015947">
    <property type="entry name" value="PUA-like_sf"/>
</dbReference>
<dbReference type="Pfam" id="PF01472">
    <property type="entry name" value="PUA"/>
    <property type="match status" value="1"/>
</dbReference>
<dbReference type="RefSeq" id="WP_230742786.1">
    <property type="nucleotide sequence ID" value="NZ_PGCK01000012.1"/>
</dbReference>
<dbReference type="InterPro" id="IPR038250">
    <property type="entry name" value="TGT_C2_sf"/>
</dbReference>